<dbReference type="PANTHER" id="PTHR43884:SF12">
    <property type="entry name" value="ISOVALERYL-COA DEHYDROGENASE, MITOCHONDRIAL-RELATED"/>
    <property type="match status" value="1"/>
</dbReference>
<evidence type="ECO:0000259" key="1">
    <source>
        <dbReference type="Pfam" id="PF02771"/>
    </source>
</evidence>
<protein>
    <submittedName>
        <fullName evidence="2">Acyl-CoA dehydrogenase</fullName>
    </submittedName>
</protein>
<dbReference type="AlphaFoldDB" id="A0A918MD67"/>
<accession>A0A918MD67</accession>
<dbReference type="InterPro" id="IPR013786">
    <property type="entry name" value="AcylCoA_DH/ox_N"/>
</dbReference>
<dbReference type="Gene3D" id="2.40.110.10">
    <property type="entry name" value="Butyryl-CoA Dehydrogenase, subunit A, domain 2"/>
    <property type="match status" value="1"/>
</dbReference>
<dbReference type="GO" id="GO:0050660">
    <property type="term" value="F:flavin adenine dinucleotide binding"/>
    <property type="evidence" value="ECO:0007669"/>
    <property type="project" value="InterPro"/>
</dbReference>
<dbReference type="SUPFAM" id="SSF56645">
    <property type="entry name" value="Acyl-CoA dehydrogenase NM domain-like"/>
    <property type="match status" value="1"/>
</dbReference>
<dbReference type="PANTHER" id="PTHR43884">
    <property type="entry name" value="ACYL-COA DEHYDROGENASE"/>
    <property type="match status" value="1"/>
</dbReference>
<evidence type="ECO:0000313" key="2">
    <source>
        <dbReference type="EMBL" id="GGV04528.1"/>
    </source>
</evidence>
<dbReference type="InterPro" id="IPR046373">
    <property type="entry name" value="Acyl-CoA_Oxase/DH_mid-dom_sf"/>
</dbReference>
<organism evidence="2 3">
    <name type="scientific">Streptomyces filipinensis</name>
    <dbReference type="NCBI Taxonomy" id="66887"/>
    <lineage>
        <taxon>Bacteria</taxon>
        <taxon>Bacillati</taxon>
        <taxon>Actinomycetota</taxon>
        <taxon>Actinomycetes</taxon>
        <taxon>Kitasatosporales</taxon>
        <taxon>Streptomycetaceae</taxon>
        <taxon>Streptomyces</taxon>
    </lineage>
</organism>
<proteinExistence type="predicted"/>
<name>A0A918MD67_9ACTN</name>
<dbReference type="GO" id="GO:0003995">
    <property type="term" value="F:acyl-CoA dehydrogenase activity"/>
    <property type="evidence" value="ECO:0007669"/>
    <property type="project" value="TreeGrafter"/>
</dbReference>
<dbReference type="RefSeq" id="WP_191875482.1">
    <property type="nucleotide sequence ID" value="NZ_BMTD01000010.1"/>
</dbReference>
<reference evidence="2" key="1">
    <citation type="journal article" date="2014" name="Int. J. Syst. Evol. Microbiol.">
        <title>Complete genome sequence of Corynebacterium casei LMG S-19264T (=DSM 44701T), isolated from a smear-ripened cheese.</title>
        <authorList>
            <consortium name="US DOE Joint Genome Institute (JGI-PGF)"/>
            <person name="Walter F."/>
            <person name="Albersmeier A."/>
            <person name="Kalinowski J."/>
            <person name="Ruckert C."/>
        </authorList>
    </citation>
    <scope>NUCLEOTIDE SEQUENCE</scope>
    <source>
        <strain evidence="2">JCM 4369</strain>
    </source>
</reference>
<dbReference type="Pfam" id="PF02771">
    <property type="entry name" value="Acyl-CoA_dh_N"/>
    <property type="match status" value="1"/>
</dbReference>
<keyword evidence="3" id="KW-1185">Reference proteome</keyword>
<dbReference type="Gene3D" id="1.10.540.10">
    <property type="entry name" value="Acyl-CoA dehydrogenase/oxidase, N-terminal domain"/>
    <property type="match status" value="1"/>
</dbReference>
<sequence>MTATTAHPLLDRARRLATDLLIPEAERVDQEGVPVSHIEAVKRSGLLGAGAPVAYGGSGAPPDVVRRIAEILSGACCSTWFVQTQHHTPVQTLAQSGLPVRERLLGPLARGELLSGVAYAHLRSYPRRVPVRVRREGGGWRFDGTVPWYTGWGLNDVMLLAGVTEADEVLFAFAEAREQAGLRASEPMRLAALTAARTVSLELDGLWLPEEAVALRAPYEHWAPGDRARTLNATPAVFGVAEAALSLLAPETAAPLAARLADVRRRAYALADRPAPLERVTERLAVRAEAYEVLRTATTAAVVAGGGRAMSLTSRAQRLAREALFLLVQGQTTESRTAHLHALAAT</sequence>
<feature type="domain" description="Acyl-CoA dehydrogenase/oxidase N-terminal" evidence="1">
    <location>
        <begin position="9"/>
        <end position="112"/>
    </location>
</feature>
<reference evidence="2" key="2">
    <citation type="submission" date="2020-09" db="EMBL/GenBank/DDBJ databases">
        <authorList>
            <person name="Sun Q."/>
            <person name="Ohkuma M."/>
        </authorList>
    </citation>
    <scope>NUCLEOTIDE SEQUENCE</scope>
    <source>
        <strain evidence="2">JCM 4369</strain>
    </source>
</reference>
<dbReference type="Proteomes" id="UP000618795">
    <property type="component" value="Unassembled WGS sequence"/>
</dbReference>
<comment type="caution">
    <text evidence="2">The sequence shown here is derived from an EMBL/GenBank/DDBJ whole genome shotgun (WGS) entry which is preliminary data.</text>
</comment>
<dbReference type="InterPro" id="IPR037069">
    <property type="entry name" value="AcylCoA_DH/ox_N_sf"/>
</dbReference>
<gene>
    <name evidence="2" type="ORF">GCM10010260_47020</name>
</gene>
<evidence type="ECO:0000313" key="3">
    <source>
        <dbReference type="Proteomes" id="UP000618795"/>
    </source>
</evidence>
<dbReference type="EMBL" id="BMTD01000010">
    <property type="protein sequence ID" value="GGV04528.1"/>
    <property type="molecule type" value="Genomic_DNA"/>
</dbReference>
<dbReference type="InterPro" id="IPR009100">
    <property type="entry name" value="AcylCoA_DH/oxidase_NM_dom_sf"/>
</dbReference>